<dbReference type="EnsemblMetazoa" id="PPA29856.1">
    <property type="protein sequence ID" value="PPA29856.1"/>
    <property type="gene ID" value="WBGene00202725"/>
</dbReference>
<gene>
    <name evidence="2" type="primary">WBGene00202725</name>
</gene>
<feature type="region of interest" description="Disordered" evidence="1">
    <location>
        <begin position="33"/>
        <end position="89"/>
    </location>
</feature>
<evidence type="ECO:0000313" key="2">
    <source>
        <dbReference type="EnsemblMetazoa" id="PPA29856.1"/>
    </source>
</evidence>
<organism evidence="2 3">
    <name type="scientific">Pristionchus pacificus</name>
    <name type="common">Parasitic nematode worm</name>
    <dbReference type="NCBI Taxonomy" id="54126"/>
    <lineage>
        <taxon>Eukaryota</taxon>
        <taxon>Metazoa</taxon>
        <taxon>Ecdysozoa</taxon>
        <taxon>Nematoda</taxon>
        <taxon>Chromadorea</taxon>
        <taxon>Rhabditida</taxon>
        <taxon>Rhabditina</taxon>
        <taxon>Diplogasteromorpha</taxon>
        <taxon>Diplogasteroidea</taxon>
        <taxon>Neodiplogasteridae</taxon>
        <taxon>Pristionchus</taxon>
    </lineage>
</organism>
<accession>A0A8R1YPL7</accession>
<keyword evidence="3" id="KW-1185">Reference proteome</keyword>
<reference evidence="3" key="1">
    <citation type="journal article" date="2008" name="Nat. Genet.">
        <title>The Pristionchus pacificus genome provides a unique perspective on nematode lifestyle and parasitism.</title>
        <authorList>
            <person name="Dieterich C."/>
            <person name="Clifton S.W."/>
            <person name="Schuster L.N."/>
            <person name="Chinwalla A."/>
            <person name="Delehaunty K."/>
            <person name="Dinkelacker I."/>
            <person name="Fulton L."/>
            <person name="Fulton R."/>
            <person name="Godfrey J."/>
            <person name="Minx P."/>
            <person name="Mitreva M."/>
            <person name="Roeseler W."/>
            <person name="Tian H."/>
            <person name="Witte H."/>
            <person name="Yang S.P."/>
            <person name="Wilson R.K."/>
            <person name="Sommer R.J."/>
        </authorList>
    </citation>
    <scope>NUCLEOTIDE SEQUENCE [LARGE SCALE GENOMIC DNA]</scope>
    <source>
        <strain evidence="3">PS312</strain>
    </source>
</reference>
<evidence type="ECO:0000313" key="3">
    <source>
        <dbReference type="Proteomes" id="UP000005239"/>
    </source>
</evidence>
<sequence length="89" mass="9464">MSHLASLEIAWSLAGEWVAVGDGLNPPRCIDQRSECTASTGSPIYRTPITNRRRRTSTCSTGASASSSSTMLVPEPKAPSKEPSRAAKM</sequence>
<feature type="compositionally biased region" description="Low complexity" evidence="1">
    <location>
        <begin position="57"/>
        <end position="70"/>
    </location>
</feature>
<dbReference type="AlphaFoldDB" id="A0A2A6BS11"/>
<name>A0A2A6BS11_PRIPA</name>
<evidence type="ECO:0000256" key="1">
    <source>
        <dbReference type="SAM" id="MobiDB-lite"/>
    </source>
</evidence>
<accession>A0A2A6BS11</accession>
<dbReference type="Proteomes" id="UP000005239">
    <property type="component" value="Unassembled WGS sequence"/>
</dbReference>
<protein>
    <submittedName>
        <fullName evidence="2">Uncharacterized protein</fullName>
    </submittedName>
</protein>
<feature type="compositionally biased region" description="Basic and acidic residues" evidence="1">
    <location>
        <begin position="78"/>
        <end position="89"/>
    </location>
</feature>
<reference evidence="2" key="2">
    <citation type="submission" date="2022-06" db="UniProtKB">
        <authorList>
            <consortium name="EnsemblMetazoa"/>
        </authorList>
    </citation>
    <scope>IDENTIFICATION</scope>
    <source>
        <strain evidence="2">PS312</strain>
    </source>
</reference>
<proteinExistence type="predicted"/>